<proteinExistence type="predicted"/>
<sequence>MLDRRLFLANASLGLAGMVAGCKDPAVPLSIGAAAPALPLPDFYAEIEYRTFRYFRDTVNPLNGLVPERWPSPSAGSIAAVGCALTIWPIAVARGWIKRDLARDLTLATLRFFDSAPQGDDAEGMSGNRGFFYRMLDMKTGTRRGKAEISSVDHALLNMGMLFAAGWWTGDTPEEQEIRRLGVDIADRAEWLWMQNGGTAIARAWRPESGFGKEGVEGYGNGMAAVLLSLGSGRHPAEDGAWEAWCAPYVRYWRGEGETRHLAYGPLTGHQHSHMWIDFRGIRDTVMRGAGFDYHENSRRATYANRAYCISNPMKWDGYSADLWGIAESEGPGAFSLPFKGEKRTFYGYGPRGPLDQPGERDDGTIAATAALGSLPFASEIVIPAARALTAVPGLYREYGLLGGYNRSFRYTDQKVTTGNVSADNGWMARDYLALGQASVIIQAGNYRDEFVWKVMRKSPVLRRGLQRAGFTGGWLK</sequence>
<protein>
    <submittedName>
        <fullName evidence="2">Tat pathway signal protein</fullName>
    </submittedName>
</protein>
<keyword evidence="3" id="KW-1185">Reference proteome</keyword>
<reference evidence="2 3" key="1">
    <citation type="submission" date="2019-04" db="EMBL/GenBank/DDBJ databases">
        <title>Microbes associate with the intestines of laboratory mice.</title>
        <authorList>
            <person name="Navarre W."/>
            <person name="Wong E."/>
            <person name="Huang K.C."/>
            <person name="Tropini C."/>
            <person name="Ng K."/>
            <person name="Yu B."/>
        </authorList>
    </citation>
    <scope>NUCLEOTIDE SEQUENCE [LARGE SCALE GENOMIC DNA]</scope>
    <source>
        <strain evidence="2 3">NM83_B4-11</strain>
    </source>
</reference>
<gene>
    <name evidence="2" type="ORF">E5988_06080</name>
</gene>
<dbReference type="InterPro" id="IPR006311">
    <property type="entry name" value="TAT_signal"/>
</dbReference>
<evidence type="ECO:0000313" key="2">
    <source>
        <dbReference type="EMBL" id="THG40397.1"/>
    </source>
</evidence>
<evidence type="ECO:0000313" key="3">
    <source>
        <dbReference type="Proteomes" id="UP000308038"/>
    </source>
</evidence>
<accession>A0ABY2QHX1</accession>
<comment type="caution">
    <text evidence="2">The sequence shown here is derived from an EMBL/GenBank/DDBJ whole genome shotgun (WGS) entry which is preliminary data.</text>
</comment>
<dbReference type="InterPro" id="IPR019282">
    <property type="entry name" value="Glycoamylase-like_cons_dom"/>
</dbReference>
<dbReference type="Proteomes" id="UP000308038">
    <property type="component" value="Unassembled WGS sequence"/>
</dbReference>
<feature type="domain" description="Glycoamylase-like" evidence="1">
    <location>
        <begin position="216"/>
        <end position="460"/>
    </location>
</feature>
<dbReference type="Pfam" id="PF10091">
    <property type="entry name" value="Glycoamylase"/>
    <property type="match status" value="1"/>
</dbReference>
<name>A0ABY2QHX1_9SPHN</name>
<dbReference type="EMBL" id="SSTI01000004">
    <property type="protein sequence ID" value="THG40397.1"/>
    <property type="molecule type" value="Genomic_DNA"/>
</dbReference>
<organism evidence="2 3">
    <name type="scientific">Sphingomonas olei</name>
    <dbReference type="NCBI Taxonomy" id="1886787"/>
    <lineage>
        <taxon>Bacteria</taxon>
        <taxon>Pseudomonadati</taxon>
        <taxon>Pseudomonadota</taxon>
        <taxon>Alphaproteobacteria</taxon>
        <taxon>Sphingomonadales</taxon>
        <taxon>Sphingomonadaceae</taxon>
        <taxon>Sphingomonas</taxon>
    </lineage>
</organism>
<dbReference type="PROSITE" id="PS51318">
    <property type="entry name" value="TAT"/>
    <property type="match status" value="1"/>
</dbReference>
<dbReference type="RefSeq" id="WP_136451097.1">
    <property type="nucleotide sequence ID" value="NZ_SSTI01000004.1"/>
</dbReference>
<evidence type="ECO:0000259" key="1">
    <source>
        <dbReference type="Pfam" id="PF10091"/>
    </source>
</evidence>
<dbReference type="Gene3D" id="1.50.10.140">
    <property type="match status" value="1"/>
</dbReference>
<dbReference type="PROSITE" id="PS51257">
    <property type="entry name" value="PROKAR_LIPOPROTEIN"/>
    <property type="match status" value="1"/>
</dbReference>